<feature type="signal peptide" evidence="14">
    <location>
        <begin position="1"/>
        <end position="16"/>
    </location>
</feature>
<dbReference type="GO" id="GO:2000406">
    <property type="term" value="P:positive regulation of T cell migration"/>
    <property type="evidence" value="ECO:0007669"/>
    <property type="project" value="TreeGrafter"/>
</dbReference>
<feature type="repeat" description="TNFR-Cys" evidence="12">
    <location>
        <begin position="50"/>
        <end position="92"/>
    </location>
</feature>
<dbReference type="GO" id="GO:0002720">
    <property type="term" value="P:positive regulation of cytokine production involved in immune response"/>
    <property type="evidence" value="ECO:0007669"/>
    <property type="project" value="TreeGrafter"/>
</dbReference>
<keyword evidence="5 14" id="KW-0732">Signal</keyword>
<keyword evidence="3" id="KW-0945">Host-virus interaction</keyword>
<dbReference type="OrthoDB" id="10031141at2759"/>
<keyword evidence="17" id="KW-1185">Reference proteome</keyword>
<evidence type="ECO:0000256" key="8">
    <source>
        <dbReference type="ARBA" id="ARBA00023136"/>
    </source>
</evidence>
<evidence type="ECO:0000256" key="2">
    <source>
        <dbReference type="ARBA" id="ARBA00022553"/>
    </source>
</evidence>
<evidence type="ECO:0000256" key="10">
    <source>
        <dbReference type="ARBA" id="ARBA00023170"/>
    </source>
</evidence>
<evidence type="ECO:0000256" key="1">
    <source>
        <dbReference type="ARBA" id="ARBA00004479"/>
    </source>
</evidence>
<evidence type="ECO:0000256" key="11">
    <source>
        <dbReference type="ARBA" id="ARBA00023180"/>
    </source>
</evidence>
<evidence type="ECO:0000313" key="16">
    <source>
        <dbReference type="EMBL" id="KAJ8264948.1"/>
    </source>
</evidence>
<dbReference type="CDD" id="cd13405">
    <property type="entry name" value="TNFRSF14_teleost"/>
    <property type="match status" value="1"/>
</dbReference>
<dbReference type="Proteomes" id="UP001152803">
    <property type="component" value="Unassembled WGS sequence"/>
</dbReference>
<evidence type="ECO:0000256" key="6">
    <source>
        <dbReference type="ARBA" id="ARBA00022737"/>
    </source>
</evidence>
<keyword evidence="8 13" id="KW-0472">Membrane</keyword>
<evidence type="ECO:0000256" key="3">
    <source>
        <dbReference type="ARBA" id="ARBA00022581"/>
    </source>
</evidence>
<dbReference type="FunFam" id="2.10.50.10:FF:000007">
    <property type="entry name" value="TNF receptor superfamily member 14"/>
    <property type="match status" value="1"/>
</dbReference>
<keyword evidence="2" id="KW-0597">Phosphoprotein</keyword>
<dbReference type="Gene3D" id="2.10.50.10">
    <property type="entry name" value="Tumor Necrosis Factor Receptor, subunit A, domain 2"/>
    <property type="match status" value="3"/>
</dbReference>
<accession>A0A9Q1HVU9</accession>
<keyword evidence="6" id="KW-0677">Repeat</keyword>
<proteinExistence type="predicted"/>
<feature type="transmembrane region" description="Helical" evidence="13">
    <location>
        <begin position="183"/>
        <end position="207"/>
    </location>
</feature>
<keyword evidence="7 13" id="KW-1133">Transmembrane helix</keyword>
<evidence type="ECO:0000256" key="4">
    <source>
        <dbReference type="ARBA" id="ARBA00022692"/>
    </source>
</evidence>
<dbReference type="PROSITE" id="PS50050">
    <property type="entry name" value="TNFR_NGFR_2"/>
    <property type="match status" value="1"/>
</dbReference>
<keyword evidence="10" id="KW-0675">Receptor</keyword>
<evidence type="ECO:0000259" key="15">
    <source>
        <dbReference type="PROSITE" id="PS50050"/>
    </source>
</evidence>
<evidence type="ECO:0000256" key="14">
    <source>
        <dbReference type="SAM" id="SignalP"/>
    </source>
</evidence>
<gene>
    <name evidence="16" type="ORF">COCON_G00140470</name>
</gene>
<name>A0A9Q1HVU9_CONCO</name>
<organism evidence="16 17">
    <name type="scientific">Conger conger</name>
    <name type="common">Conger eel</name>
    <name type="synonym">Muraena conger</name>
    <dbReference type="NCBI Taxonomy" id="82655"/>
    <lineage>
        <taxon>Eukaryota</taxon>
        <taxon>Metazoa</taxon>
        <taxon>Chordata</taxon>
        <taxon>Craniata</taxon>
        <taxon>Vertebrata</taxon>
        <taxon>Euteleostomi</taxon>
        <taxon>Actinopterygii</taxon>
        <taxon>Neopterygii</taxon>
        <taxon>Teleostei</taxon>
        <taxon>Anguilliformes</taxon>
        <taxon>Congridae</taxon>
        <taxon>Conger</taxon>
    </lineage>
</organism>
<evidence type="ECO:0000256" key="13">
    <source>
        <dbReference type="SAM" id="Phobius"/>
    </source>
</evidence>
<dbReference type="SUPFAM" id="SSF57586">
    <property type="entry name" value="TNF receptor-like"/>
    <property type="match status" value="2"/>
</dbReference>
<dbReference type="GO" id="GO:0046642">
    <property type="term" value="P:negative regulation of alpha-beta T cell proliferation"/>
    <property type="evidence" value="ECO:0007669"/>
    <property type="project" value="TreeGrafter"/>
</dbReference>
<dbReference type="InterPro" id="IPR001368">
    <property type="entry name" value="TNFR/NGFR_Cys_rich_reg"/>
</dbReference>
<reference evidence="16" key="1">
    <citation type="journal article" date="2023" name="Science">
        <title>Genome structures resolve the early diversification of teleost fishes.</title>
        <authorList>
            <person name="Parey E."/>
            <person name="Louis A."/>
            <person name="Montfort J."/>
            <person name="Bouchez O."/>
            <person name="Roques C."/>
            <person name="Iampietro C."/>
            <person name="Lluch J."/>
            <person name="Castinel A."/>
            <person name="Donnadieu C."/>
            <person name="Desvignes T."/>
            <person name="Floi Bucao C."/>
            <person name="Jouanno E."/>
            <person name="Wen M."/>
            <person name="Mejri S."/>
            <person name="Dirks R."/>
            <person name="Jansen H."/>
            <person name="Henkel C."/>
            <person name="Chen W.J."/>
            <person name="Zahm M."/>
            <person name="Cabau C."/>
            <person name="Klopp C."/>
            <person name="Thompson A.W."/>
            <person name="Robinson-Rechavi M."/>
            <person name="Braasch I."/>
            <person name="Lecointre G."/>
            <person name="Bobe J."/>
            <person name="Postlethwait J.H."/>
            <person name="Berthelot C."/>
            <person name="Roest Crollius H."/>
            <person name="Guiguen Y."/>
        </authorList>
    </citation>
    <scope>NUCLEOTIDE SEQUENCE</scope>
    <source>
        <strain evidence="16">Concon-B</strain>
    </source>
</reference>
<dbReference type="PROSITE" id="PS00652">
    <property type="entry name" value="TNFR_NGFR_1"/>
    <property type="match status" value="1"/>
</dbReference>
<feature type="chain" id="PRO_5040107718" description="TNFR-Cys domain-containing protein" evidence="14">
    <location>
        <begin position="17"/>
        <end position="265"/>
    </location>
</feature>
<evidence type="ECO:0000256" key="5">
    <source>
        <dbReference type="ARBA" id="ARBA00022729"/>
    </source>
</evidence>
<comment type="subcellular location">
    <subcellularLocation>
        <location evidence="1">Membrane</location>
        <topology evidence="1">Single-pass type I membrane protein</topology>
    </subcellularLocation>
</comment>
<keyword evidence="11" id="KW-0325">Glycoprotein</keyword>
<dbReference type="AlphaFoldDB" id="A0A9Q1HVU9"/>
<feature type="disulfide bond" evidence="12">
    <location>
        <begin position="51"/>
        <end position="66"/>
    </location>
</feature>
<comment type="caution">
    <text evidence="12">Lacks conserved residue(s) required for the propagation of feature annotation.</text>
</comment>
<keyword evidence="4 13" id="KW-0812">Transmembrane</keyword>
<feature type="domain" description="TNFR-Cys" evidence="15">
    <location>
        <begin position="50"/>
        <end position="92"/>
    </location>
</feature>
<dbReference type="PANTHER" id="PTHR46838:SF1">
    <property type="entry name" value="TUMOR NECROSIS FACTOR RECEPTOR SUPERFAMILY MEMBER 14"/>
    <property type="match status" value="1"/>
</dbReference>
<dbReference type="GO" id="GO:0050830">
    <property type="term" value="P:defense response to Gram-positive bacterium"/>
    <property type="evidence" value="ECO:0007669"/>
    <property type="project" value="TreeGrafter"/>
</dbReference>
<protein>
    <recommendedName>
        <fullName evidence="15">TNFR-Cys domain-containing protein</fullName>
    </recommendedName>
</protein>
<evidence type="ECO:0000256" key="9">
    <source>
        <dbReference type="ARBA" id="ARBA00023157"/>
    </source>
</evidence>
<dbReference type="EMBL" id="JAFJMO010000010">
    <property type="protein sequence ID" value="KAJ8264948.1"/>
    <property type="molecule type" value="Genomic_DNA"/>
</dbReference>
<sequence length="265" mass="29107">MVYLLLLFCDLSYCCGSAEYFINGECCPMCSPGEHVYKHCTEYTSTSCKPCTAGSFMALPNGLLHCITCTVCDPGLGLKTDRECSPTSDAVCGPLDQHYCTEADKKGCRLAQRHSICRPGTFIRRNGTILTNTECEECRDKTFSNKSSSPFCKPHTDCQSLGLQEMTAGTNTSDSVCATRNDLVAVLVPVVLGAGLSTAFIAIILILRKRKKSLHLVKSALTGRRMKNMETERKDLLNQPQDEDKGALMREMKKADITTVCMDVL</sequence>
<evidence type="ECO:0000256" key="12">
    <source>
        <dbReference type="PROSITE-ProRule" id="PRU00206"/>
    </source>
</evidence>
<dbReference type="GO" id="GO:0050829">
    <property type="term" value="P:defense response to Gram-negative bacterium"/>
    <property type="evidence" value="ECO:0007669"/>
    <property type="project" value="TreeGrafter"/>
</dbReference>
<dbReference type="FunFam" id="2.10.50.10:FF:000009">
    <property type="entry name" value="Tumor necrosis factor receptor superfamily member 14"/>
    <property type="match status" value="1"/>
</dbReference>
<dbReference type="Pfam" id="PF00020">
    <property type="entry name" value="TNFR_c6"/>
    <property type="match status" value="2"/>
</dbReference>
<evidence type="ECO:0000256" key="7">
    <source>
        <dbReference type="ARBA" id="ARBA00022989"/>
    </source>
</evidence>
<evidence type="ECO:0000313" key="17">
    <source>
        <dbReference type="Proteomes" id="UP001152803"/>
    </source>
</evidence>
<dbReference type="SMART" id="SM00208">
    <property type="entry name" value="TNFR"/>
    <property type="match status" value="4"/>
</dbReference>
<keyword evidence="9 12" id="KW-1015">Disulfide bond</keyword>
<dbReference type="PANTHER" id="PTHR46838">
    <property type="entry name" value="TUMOR NECROSIS FACTOR RECEPTOR SUPERFAMILY MEMBER 14"/>
    <property type="match status" value="1"/>
</dbReference>
<comment type="caution">
    <text evidence="16">The sequence shown here is derived from an EMBL/GenBank/DDBJ whole genome shotgun (WGS) entry which is preliminary data.</text>
</comment>
<dbReference type="GO" id="GO:0009897">
    <property type="term" value="C:external side of plasma membrane"/>
    <property type="evidence" value="ECO:0007669"/>
    <property type="project" value="TreeGrafter"/>
</dbReference>